<dbReference type="PROSITE" id="PS50977">
    <property type="entry name" value="HTH_TETR_2"/>
    <property type="match status" value="1"/>
</dbReference>
<gene>
    <name evidence="4" type="ORF">FB471_0873</name>
</gene>
<evidence type="ECO:0000256" key="2">
    <source>
        <dbReference type="PROSITE-ProRule" id="PRU00335"/>
    </source>
</evidence>
<evidence type="ECO:0000259" key="3">
    <source>
        <dbReference type="PROSITE" id="PS50977"/>
    </source>
</evidence>
<keyword evidence="5" id="KW-1185">Reference proteome</keyword>
<comment type="caution">
    <text evidence="4">The sequence shown here is derived from an EMBL/GenBank/DDBJ whole genome shotgun (WGS) entry which is preliminary data.</text>
</comment>
<keyword evidence="1 2" id="KW-0238">DNA-binding</keyword>
<dbReference type="Pfam" id="PF00440">
    <property type="entry name" value="TetR_N"/>
    <property type="match status" value="1"/>
</dbReference>
<sequence>MTRVTTTNQREYGGMSADARKARRRAELLRAGLDLLGTAGMPGLTVRGVVDRAQLAPRYFYESFSNIDELAIAVFDQVVREMIDTGLAAIAEAGTTLRARVHAGLGAVAGLLTGDPRKGRVLLIESMASPVLAPRRQEAAGTIARLVAEQADGDPAYRPAEAGTTAITARFLVGGFSEALGALIQGPGEQGREAVVDRCTELFLACAGAWQGPPGTRDDRADTAG</sequence>
<evidence type="ECO:0000313" key="5">
    <source>
        <dbReference type="Proteomes" id="UP000320876"/>
    </source>
</evidence>
<dbReference type="OrthoDB" id="3783612at2"/>
<proteinExistence type="predicted"/>
<organism evidence="4 5">
    <name type="scientific">Amycolatopsis cihanbeyliensis</name>
    <dbReference type="NCBI Taxonomy" id="1128664"/>
    <lineage>
        <taxon>Bacteria</taxon>
        <taxon>Bacillati</taxon>
        <taxon>Actinomycetota</taxon>
        <taxon>Actinomycetes</taxon>
        <taxon>Pseudonocardiales</taxon>
        <taxon>Pseudonocardiaceae</taxon>
        <taxon>Amycolatopsis</taxon>
    </lineage>
</organism>
<dbReference type="InterPro" id="IPR001647">
    <property type="entry name" value="HTH_TetR"/>
</dbReference>
<feature type="domain" description="HTH tetR-type" evidence="3">
    <location>
        <begin position="22"/>
        <end position="82"/>
    </location>
</feature>
<dbReference type="GO" id="GO:0003677">
    <property type="term" value="F:DNA binding"/>
    <property type="evidence" value="ECO:0007669"/>
    <property type="project" value="UniProtKB-UniRule"/>
</dbReference>
<dbReference type="Proteomes" id="UP000320876">
    <property type="component" value="Unassembled WGS sequence"/>
</dbReference>
<feature type="DNA-binding region" description="H-T-H motif" evidence="2">
    <location>
        <begin position="45"/>
        <end position="64"/>
    </location>
</feature>
<evidence type="ECO:0000313" key="4">
    <source>
        <dbReference type="EMBL" id="TQJ01208.1"/>
    </source>
</evidence>
<protein>
    <submittedName>
        <fullName evidence="4">TetR family transcriptional regulator</fullName>
    </submittedName>
</protein>
<dbReference type="EMBL" id="VFML01000001">
    <property type="protein sequence ID" value="TQJ01208.1"/>
    <property type="molecule type" value="Genomic_DNA"/>
</dbReference>
<accession>A0A542DDQ6</accession>
<dbReference type="SUPFAM" id="SSF46689">
    <property type="entry name" value="Homeodomain-like"/>
    <property type="match status" value="1"/>
</dbReference>
<dbReference type="InterPro" id="IPR009057">
    <property type="entry name" value="Homeodomain-like_sf"/>
</dbReference>
<reference evidence="4 5" key="1">
    <citation type="submission" date="2019-06" db="EMBL/GenBank/DDBJ databases">
        <title>Sequencing the genomes of 1000 actinobacteria strains.</title>
        <authorList>
            <person name="Klenk H.-P."/>
        </authorList>
    </citation>
    <scope>NUCLEOTIDE SEQUENCE [LARGE SCALE GENOMIC DNA]</scope>
    <source>
        <strain evidence="4 5">DSM 45679</strain>
    </source>
</reference>
<dbReference type="Gene3D" id="1.10.357.10">
    <property type="entry name" value="Tetracycline Repressor, domain 2"/>
    <property type="match status" value="1"/>
</dbReference>
<name>A0A542DDQ6_AMYCI</name>
<dbReference type="AlphaFoldDB" id="A0A542DDQ6"/>
<evidence type="ECO:0000256" key="1">
    <source>
        <dbReference type="ARBA" id="ARBA00023125"/>
    </source>
</evidence>